<gene>
    <name evidence="4" type="ORF">FB389_0303</name>
</gene>
<dbReference type="SUPFAM" id="SSF46955">
    <property type="entry name" value="Putative DNA-binding domain"/>
    <property type="match status" value="1"/>
</dbReference>
<keyword evidence="1" id="KW-0238">DNA-binding</keyword>
<keyword evidence="5" id="KW-1185">Reference proteome</keyword>
<feature type="region of interest" description="Disordered" evidence="2">
    <location>
        <begin position="1"/>
        <end position="36"/>
    </location>
</feature>
<accession>A0A542SM21</accession>
<dbReference type="Pfam" id="PF13411">
    <property type="entry name" value="MerR_1"/>
    <property type="match status" value="1"/>
</dbReference>
<protein>
    <submittedName>
        <fullName evidence="4">MerR-like DNA binding protein</fullName>
    </submittedName>
</protein>
<evidence type="ECO:0000313" key="4">
    <source>
        <dbReference type="EMBL" id="TQK75671.1"/>
    </source>
</evidence>
<dbReference type="CDD" id="cd00592">
    <property type="entry name" value="HTH_MerR-like"/>
    <property type="match status" value="1"/>
</dbReference>
<evidence type="ECO:0000313" key="5">
    <source>
        <dbReference type="Proteomes" id="UP000316181"/>
    </source>
</evidence>
<name>A0A542SM21_9MICO</name>
<dbReference type="GO" id="GO:0003700">
    <property type="term" value="F:DNA-binding transcription factor activity"/>
    <property type="evidence" value="ECO:0007669"/>
    <property type="project" value="InterPro"/>
</dbReference>
<comment type="caution">
    <text evidence="4">The sequence shown here is derived from an EMBL/GenBank/DDBJ whole genome shotgun (WGS) entry which is preliminary data.</text>
</comment>
<dbReference type="SMART" id="SM00422">
    <property type="entry name" value="HTH_MERR"/>
    <property type="match status" value="1"/>
</dbReference>
<dbReference type="AlphaFoldDB" id="A0A542SM21"/>
<organism evidence="4 5">
    <name type="scientific">Rarobacter incanus</name>
    <dbReference type="NCBI Taxonomy" id="153494"/>
    <lineage>
        <taxon>Bacteria</taxon>
        <taxon>Bacillati</taxon>
        <taxon>Actinomycetota</taxon>
        <taxon>Actinomycetes</taxon>
        <taxon>Micrococcales</taxon>
        <taxon>Rarobacteraceae</taxon>
        <taxon>Rarobacter</taxon>
    </lineage>
</organism>
<sequence length="264" mass="28720">MTPAFAPRGRSTADDDAHCARGPVADDSPRGERWPRGFSRRATMRISDVLAALQAEFPAVTHSKLRFLEEQGLVEPTRTASGYRQYSPADVQRLRFVLGEQRDRYLPLKVIKEKLADLDAGLDASTQPLIPTVISRDGVTAAKSLSMSVRAVAQRTSVDESIVNDFVLQGLIDTVGNGELAPWADEIVRLGAALQEQGLDVRHLRALHTAAQRNADLVEQVVRSIGRPGSPATQAHRASVAAEIGENISQLFTASLRQALAEIR</sequence>
<reference evidence="4 5" key="1">
    <citation type="submission" date="2019-06" db="EMBL/GenBank/DDBJ databases">
        <title>Sequencing the genomes of 1000 actinobacteria strains.</title>
        <authorList>
            <person name="Klenk H.-P."/>
        </authorList>
    </citation>
    <scope>NUCLEOTIDE SEQUENCE [LARGE SCALE GENOMIC DNA]</scope>
    <source>
        <strain evidence="4 5">DSM 10596</strain>
    </source>
</reference>
<dbReference type="Proteomes" id="UP000316181">
    <property type="component" value="Unassembled WGS sequence"/>
</dbReference>
<dbReference type="PANTHER" id="PTHR30204:SF89">
    <property type="entry name" value="HTH MERR-TYPE DOMAIN-CONTAINING PROTEIN"/>
    <property type="match status" value="1"/>
</dbReference>
<dbReference type="InterPro" id="IPR009061">
    <property type="entry name" value="DNA-bd_dom_put_sf"/>
</dbReference>
<evidence type="ECO:0000256" key="1">
    <source>
        <dbReference type="ARBA" id="ARBA00023125"/>
    </source>
</evidence>
<proteinExistence type="predicted"/>
<evidence type="ECO:0000256" key="2">
    <source>
        <dbReference type="SAM" id="MobiDB-lite"/>
    </source>
</evidence>
<dbReference type="PANTHER" id="PTHR30204">
    <property type="entry name" value="REDOX-CYCLING DRUG-SENSING TRANSCRIPTIONAL ACTIVATOR SOXR"/>
    <property type="match status" value="1"/>
</dbReference>
<dbReference type="GO" id="GO:0003677">
    <property type="term" value="F:DNA binding"/>
    <property type="evidence" value="ECO:0007669"/>
    <property type="project" value="UniProtKB-KW"/>
</dbReference>
<dbReference type="PROSITE" id="PS50937">
    <property type="entry name" value="HTH_MERR_2"/>
    <property type="match status" value="1"/>
</dbReference>
<dbReference type="InterPro" id="IPR000551">
    <property type="entry name" value="MerR-type_HTH_dom"/>
</dbReference>
<feature type="domain" description="HTH merR-type" evidence="3">
    <location>
        <begin position="65"/>
        <end position="117"/>
    </location>
</feature>
<dbReference type="EMBL" id="VFNV01000001">
    <property type="protein sequence ID" value="TQK75671.1"/>
    <property type="molecule type" value="Genomic_DNA"/>
</dbReference>
<dbReference type="InterPro" id="IPR047057">
    <property type="entry name" value="MerR_fam"/>
</dbReference>
<dbReference type="Gene3D" id="1.10.1660.10">
    <property type="match status" value="1"/>
</dbReference>
<evidence type="ECO:0000259" key="3">
    <source>
        <dbReference type="PROSITE" id="PS50937"/>
    </source>
</evidence>